<dbReference type="Pfam" id="PF07429">
    <property type="entry name" value="Glyco_transf_56"/>
    <property type="match status" value="1"/>
</dbReference>
<evidence type="ECO:0000256" key="2">
    <source>
        <dbReference type="ARBA" id="ARBA00022519"/>
    </source>
</evidence>
<feature type="domain" description="Glycosyltransferase 2-like" evidence="6">
    <location>
        <begin position="8"/>
        <end position="96"/>
    </location>
</feature>
<evidence type="ECO:0000313" key="8">
    <source>
        <dbReference type="Proteomes" id="UP001526147"/>
    </source>
</evidence>
<dbReference type="InterPro" id="IPR009993">
    <property type="entry name" value="WecF"/>
</dbReference>
<evidence type="ECO:0000313" key="7">
    <source>
        <dbReference type="EMBL" id="MCV9884673.1"/>
    </source>
</evidence>
<evidence type="ECO:0000256" key="3">
    <source>
        <dbReference type="ARBA" id="ARBA00022676"/>
    </source>
</evidence>
<keyword evidence="4 7" id="KW-0808">Transferase</keyword>
<proteinExistence type="predicted"/>
<dbReference type="Gene3D" id="3.90.550.10">
    <property type="entry name" value="Spore Coat Polysaccharide Biosynthesis Protein SpsA, Chain A"/>
    <property type="match status" value="1"/>
</dbReference>
<gene>
    <name evidence="7" type="ORF">OIH86_03325</name>
</gene>
<evidence type="ECO:0000256" key="1">
    <source>
        <dbReference type="ARBA" id="ARBA00022475"/>
    </source>
</evidence>
<dbReference type="EMBL" id="JAOYEY010000023">
    <property type="protein sequence ID" value="MCV9884673.1"/>
    <property type="molecule type" value="Genomic_DNA"/>
</dbReference>
<accession>A0ABT3DC94</accession>
<keyword evidence="5" id="KW-0472">Membrane</keyword>
<evidence type="ECO:0000256" key="5">
    <source>
        <dbReference type="ARBA" id="ARBA00023136"/>
    </source>
</evidence>
<reference evidence="7 8" key="1">
    <citation type="submission" date="2022-10" db="EMBL/GenBank/DDBJ databases">
        <title>Draft genome assembly of moderately radiation resistant bacterium Metabacillus halosaccharovorans.</title>
        <authorList>
            <person name="Pal S."/>
            <person name="Gopinathan A."/>
        </authorList>
    </citation>
    <scope>NUCLEOTIDE SEQUENCE [LARGE SCALE GENOMIC DNA]</scope>
    <source>
        <strain evidence="7 8">VITHBRA001</strain>
    </source>
</reference>
<dbReference type="CDD" id="cd02511">
    <property type="entry name" value="Beta4Glucosyltransferase"/>
    <property type="match status" value="1"/>
</dbReference>
<dbReference type="SUPFAM" id="SSF53448">
    <property type="entry name" value="Nucleotide-diphospho-sugar transferases"/>
    <property type="match status" value="1"/>
</dbReference>
<dbReference type="EC" id="2.4.1.325" evidence="7"/>
<dbReference type="Proteomes" id="UP001526147">
    <property type="component" value="Unassembled WGS sequence"/>
</dbReference>
<dbReference type="GO" id="GO:0102031">
    <property type="term" value="F:4-acetamido-4,6-dideoxy-D-galactose transferase activity"/>
    <property type="evidence" value="ECO:0007669"/>
    <property type="project" value="UniProtKB-EC"/>
</dbReference>
<evidence type="ECO:0000259" key="6">
    <source>
        <dbReference type="Pfam" id="PF00535"/>
    </source>
</evidence>
<sequence length="1077" mass="127532">MTKTFKLSICMIVKDEEKNLNRCLNSLQTLLDQGYTELIIVDTGSTDCTVEIAKEYTEKVYFHKWSGNFSEMRNISISYASGDWIFIMDADEELENPSEVLSLFDTKKIEKYNTVQIKEKNIVSLQTNKIIYHVQERFFKNDGSFQYKGTIHNQPIYKEPVLLADIWLKHYGYVNEDKELMNRKFERTATILLQELEKDPDNIYYRFQLSRSYAMKQDFLSAYNEIKKAHKIMMKKSRDVIINHYYVFGEYARMCYNINKYDEVIEISDEGLKYKPKYLDLHFFRGHAELYLKKANKGIEDLEIYLDLAAKYIDGELNLNNQDAIELYAVDSLSFDSSLERVVSTIYNQENKEEDLLKRSDIDKLKEYINLVSNNNLQYNLIIKLAFSGSKFEYLINYYRNLSEQQKYLFIVQLEQLKKELNEETSESIERVFSGIDDNYGHLNKIRTEIEKNKLLVEFLNKYNFEYFTDELIQELSQYYIEYGDIKKLFKLLSKQVIKKIVKLLLDNKTNNEDIFLDILDNELKFEDFQNNRIFLAISNVILLDKIEKMNRIEKIDSRLERIFLAYIRRGSNYIKELYNKSYLRLLYNTLDNLEDKFLILISLAYEYAEKEDYKSFIKYTNEAAKEYPYFSKLLPIIIKDVYQKKAKMMEEKEDYLTAIETYEEIINLDMFNPKEFIEYVENLEKRHRGKILDQLNNRGKRPDLLKNYKYNNVHLIIDSPHSAKFLEFVNQNFDQNLHEFLLVTDNGNTKYVKNTEKANLTLFTISEKTKIIDILKKSKMIFVHYLLDCFCDLLINPDIDGTLNWAVWGGDLYNNIDFKVYGPDTQDFLNSNNIPHSIQKANFSVKRRRALRKMDFILTSLSFDYKLIVENYITVASQKEFSYPVSTNIEYFRGVFQSFEKINSKEITFLLGNSGDPTNNHIEILTMLGKYSGQKFKVIVPLSYGNPLYVEKLIEKGKEILGDCFIPITEFLVEEKYNQLLKKVDVAFMNHKRQQAVGNLILLLSLNTKIYMNRNSPLYQHYVNRGFKLFDIKEVDNNMEFDSLISKNFDYISNKELIQDLVDPNTIKALMEEVFV</sequence>
<dbReference type="InterPro" id="IPR011990">
    <property type="entry name" value="TPR-like_helical_dom_sf"/>
</dbReference>
<dbReference type="Pfam" id="PF00535">
    <property type="entry name" value="Glycos_transf_2"/>
    <property type="match status" value="1"/>
</dbReference>
<evidence type="ECO:0000256" key="4">
    <source>
        <dbReference type="ARBA" id="ARBA00022679"/>
    </source>
</evidence>
<dbReference type="InterPro" id="IPR001173">
    <property type="entry name" value="Glyco_trans_2-like"/>
</dbReference>
<dbReference type="InterPro" id="IPR029044">
    <property type="entry name" value="Nucleotide-diphossugar_trans"/>
</dbReference>
<keyword evidence="1" id="KW-1003">Cell membrane</keyword>
<dbReference type="PANTHER" id="PTHR43630:SF2">
    <property type="entry name" value="GLYCOSYLTRANSFERASE"/>
    <property type="match status" value="1"/>
</dbReference>
<keyword evidence="8" id="KW-1185">Reference proteome</keyword>
<organism evidence="7 8">
    <name type="scientific">Metabacillus halosaccharovorans</name>
    <dbReference type="NCBI Taxonomy" id="930124"/>
    <lineage>
        <taxon>Bacteria</taxon>
        <taxon>Bacillati</taxon>
        <taxon>Bacillota</taxon>
        <taxon>Bacilli</taxon>
        <taxon>Bacillales</taxon>
        <taxon>Bacillaceae</taxon>
        <taxon>Metabacillus</taxon>
    </lineage>
</organism>
<keyword evidence="2" id="KW-0997">Cell inner membrane</keyword>
<dbReference type="Gene3D" id="1.25.40.10">
    <property type="entry name" value="Tetratricopeptide repeat domain"/>
    <property type="match status" value="1"/>
</dbReference>
<dbReference type="RefSeq" id="WP_264141594.1">
    <property type="nucleotide sequence ID" value="NZ_JAOYEY010000023.1"/>
</dbReference>
<name>A0ABT3DC94_9BACI</name>
<dbReference type="PANTHER" id="PTHR43630">
    <property type="entry name" value="POLY-BETA-1,6-N-ACETYL-D-GLUCOSAMINE SYNTHASE"/>
    <property type="match status" value="1"/>
</dbReference>
<dbReference type="SUPFAM" id="SSF48452">
    <property type="entry name" value="TPR-like"/>
    <property type="match status" value="1"/>
</dbReference>
<keyword evidence="3 7" id="KW-0328">Glycosyltransferase</keyword>
<protein>
    <submittedName>
        <fullName evidence="7">TDP-N-acetylfucosamine:lipid II N-acetylfucosaminyltransferase</fullName>
        <ecNumber evidence="7">2.4.1.325</ecNumber>
    </submittedName>
</protein>
<comment type="caution">
    <text evidence="7">The sequence shown here is derived from an EMBL/GenBank/DDBJ whole genome shotgun (WGS) entry which is preliminary data.</text>
</comment>